<feature type="region of interest" description="Disordered" evidence="1">
    <location>
        <begin position="1"/>
        <end position="24"/>
    </location>
</feature>
<accession>A0A5B7FY04</accession>
<sequence>MRECKAVQGVSASDRGGGKPVTECRTRREGRCGISFQPQGLVGRGKLVTKVNEITEFYNDECKSGQTREAFRVCGHMRWRAEACRVPCACV</sequence>
<comment type="caution">
    <text evidence="2">The sequence shown here is derived from an EMBL/GenBank/DDBJ whole genome shotgun (WGS) entry which is preliminary data.</text>
</comment>
<organism evidence="2 3">
    <name type="scientific">Portunus trituberculatus</name>
    <name type="common">Swimming crab</name>
    <name type="synonym">Neptunus trituberculatus</name>
    <dbReference type="NCBI Taxonomy" id="210409"/>
    <lineage>
        <taxon>Eukaryota</taxon>
        <taxon>Metazoa</taxon>
        <taxon>Ecdysozoa</taxon>
        <taxon>Arthropoda</taxon>
        <taxon>Crustacea</taxon>
        <taxon>Multicrustacea</taxon>
        <taxon>Malacostraca</taxon>
        <taxon>Eumalacostraca</taxon>
        <taxon>Eucarida</taxon>
        <taxon>Decapoda</taxon>
        <taxon>Pleocyemata</taxon>
        <taxon>Brachyura</taxon>
        <taxon>Eubrachyura</taxon>
        <taxon>Portunoidea</taxon>
        <taxon>Portunidae</taxon>
        <taxon>Portuninae</taxon>
        <taxon>Portunus</taxon>
    </lineage>
</organism>
<reference evidence="2 3" key="1">
    <citation type="submission" date="2019-05" db="EMBL/GenBank/DDBJ databases">
        <title>Another draft genome of Portunus trituberculatus and its Hox gene families provides insights of decapod evolution.</title>
        <authorList>
            <person name="Jeong J.-H."/>
            <person name="Song I."/>
            <person name="Kim S."/>
            <person name="Choi T."/>
            <person name="Kim D."/>
            <person name="Ryu S."/>
            <person name="Kim W."/>
        </authorList>
    </citation>
    <scope>NUCLEOTIDE SEQUENCE [LARGE SCALE GENOMIC DNA]</scope>
    <source>
        <tissue evidence="2">Muscle</tissue>
    </source>
</reference>
<gene>
    <name evidence="2" type="ORF">E2C01_044284</name>
</gene>
<proteinExistence type="predicted"/>
<dbReference type="Proteomes" id="UP000324222">
    <property type="component" value="Unassembled WGS sequence"/>
</dbReference>
<evidence type="ECO:0000313" key="3">
    <source>
        <dbReference type="Proteomes" id="UP000324222"/>
    </source>
</evidence>
<dbReference type="EMBL" id="VSRR010009519">
    <property type="protein sequence ID" value="MPC50456.1"/>
    <property type="molecule type" value="Genomic_DNA"/>
</dbReference>
<evidence type="ECO:0000313" key="2">
    <source>
        <dbReference type="EMBL" id="MPC50456.1"/>
    </source>
</evidence>
<evidence type="ECO:0000256" key="1">
    <source>
        <dbReference type="SAM" id="MobiDB-lite"/>
    </source>
</evidence>
<name>A0A5B7FY04_PORTR</name>
<dbReference type="AlphaFoldDB" id="A0A5B7FY04"/>
<protein>
    <submittedName>
        <fullName evidence="2">Uncharacterized protein</fullName>
    </submittedName>
</protein>
<keyword evidence="3" id="KW-1185">Reference proteome</keyword>